<accession>A0A1H9QIL1</accession>
<proteinExistence type="inferred from homology"/>
<dbReference type="PANTHER" id="PTHR30576">
    <property type="entry name" value="COLANIC BIOSYNTHESIS UDP-GLUCOSE LIPID CARRIER TRANSFERASE"/>
    <property type="match status" value="1"/>
</dbReference>
<protein>
    <submittedName>
        <fullName evidence="4">Sugar transferase involved in LPS biosynthesis (Colanic, teichoic acid)</fullName>
    </submittedName>
</protein>
<comment type="similarity">
    <text evidence="1">Belongs to the bacterial sugar transferase family.</text>
</comment>
<feature type="transmembrane region" description="Helical" evidence="2">
    <location>
        <begin position="20"/>
        <end position="40"/>
    </location>
</feature>
<keyword evidence="4" id="KW-0808">Transferase</keyword>
<dbReference type="InterPro" id="IPR003362">
    <property type="entry name" value="Bact_transf"/>
</dbReference>
<keyword evidence="2" id="KW-0472">Membrane</keyword>
<keyword evidence="2" id="KW-1133">Transmembrane helix</keyword>
<name>A0A1H9QIL1_9BACI</name>
<reference evidence="5" key="1">
    <citation type="submission" date="2016-10" db="EMBL/GenBank/DDBJ databases">
        <authorList>
            <person name="de Groot N.N."/>
        </authorList>
    </citation>
    <scope>NUCLEOTIDE SEQUENCE [LARGE SCALE GENOMIC DNA]</scope>
    <source>
        <strain evidence="5">10nlg</strain>
    </source>
</reference>
<keyword evidence="5" id="KW-1185">Reference proteome</keyword>
<dbReference type="STRING" id="1464123.SAMN05444126_10327"/>
<dbReference type="Proteomes" id="UP000199318">
    <property type="component" value="Unassembled WGS sequence"/>
</dbReference>
<dbReference type="PANTHER" id="PTHR30576:SF8">
    <property type="entry name" value="UNDECAPRENYL-PHOSPHATE GALACTOSE PHOSPHOTRANSFERASE"/>
    <property type="match status" value="1"/>
</dbReference>
<dbReference type="RefSeq" id="WP_281242788.1">
    <property type="nucleotide sequence ID" value="NZ_FOGV01000003.1"/>
</dbReference>
<gene>
    <name evidence="4" type="ORF">SAMN05444126_10327</name>
</gene>
<dbReference type="Pfam" id="PF02397">
    <property type="entry name" value="Bac_transf"/>
    <property type="match status" value="1"/>
</dbReference>
<sequence length="220" mass="24869">MIKRPRGFYERTGKRIFDIAAAGTALVTLSPLLAILAVMVRVKHGKPVLFTQLRPGKNEQLFPMYKFRTMTEERDANGELLDDYVRLTPFGENLRATSLDELPELINILKGDMSVVGPRPLLPDYLPYYTAAEHRRHEVRPGLTGRAQISGRNGLSWGERFAEDIAYINNITFANDIKIILATLRKVIAKDGVNISCLDNEKDRLDEHRKHPIRSTGGDN</sequence>
<organism evidence="4 5">
    <name type="scientific">Salisediminibacterium halotolerans</name>
    <dbReference type="NCBI Taxonomy" id="517425"/>
    <lineage>
        <taxon>Bacteria</taxon>
        <taxon>Bacillati</taxon>
        <taxon>Bacillota</taxon>
        <taxon>Bacilli</taxon>
        <taxon>Bacillales</taxon>
        <taxon>Bacillaceae</taxon>
        <taxon>Salisediminibacterium</taxon>
    </lineage>
</organism>
<comment type="caution">
    <text evidence="4">The sequence shown here is derived from an EMBL/GenBank/DDBJ whole genome shotgun (WGS) entry which is preliminary data.</text>
</comment>
<dbReference type="AlphaFoldDB" id="A0A1H9QIL1"/>
<evidence type="ECO:0000313" key="4">
    <source>
        <dbReference type="EMBL" id="SER60268.1"/>
    </source>
</evidence>
<dbReference type="GO" id="GO:0016780">
    <property type="term" value="F:phosphotransferase activity, for other substituted phosphate groups"/>
    <property type="evidence" value="ECO:0007669"/>
    <property type="project" value="TreeGrafter"/>
</dbReference>
<keyword evidence="2" id="KW-0812">Transmembrane</keyword>
<evidence type="ECO:0000259" key="3">
    <source>
        <dbReference type="Pfam" id="PF02397"/>
    </source>
</evidence>
<evidence type="ECO:0000256" key="2">
    <source>
        <dbReference type="SAM" id="Phobius"/>
    </source>
</evidence>
<feature type="domain" description="Bacterial sugar transferase" evidence="3">
    <location>
        <begin position="14"/>
        <end position="188"/>
    </location>
</feature>
<dbReference type="EMBL" id="FOGV01000003">
    <property type="protein sequence ID" value="SER60268.1"/>
    <property type="molecule type" value="Genomic_DNA"/>
</dbReference>
<evidence type="ECO:0000256" key="1">
    <source>
        <dbReference type="ARBA" id="ARBA00006464"/>
    </source>
</evidence>
<evidence type="ECO:0000313" key="5">
    <source>
        <dbReference type="Proteomes" id="UP000199318"/>
    </source>
</evidence>